<dbReference type="InterPro" id="IPR051588">
    <property type="entry name" value="Cobalamin_Transport"/>
</dbReference>
<organism evidence="1 2">
    <name type="scientific">Caerostris extrusa</name>
    <name type="common">Bark spider</name>
    <name type="synonym">Caerostris bankana</name>
    <dbReference type="NCBI Taxonomy" id="172846"/>
    <lineage>
        <taxon>Eukaryota</taxon>
        <taxon>Metazoa</taxon>
        <taxon>Ecdysozoa</taxon>
        <taxon>Arthropoda</taxon>
        <taxon>Chelicerata</taxon>
        <taxon>Arachnida</taxon>
        <taxon>Araneae</taxon>
        <taxon>Araneomorphae</taxon>
        <taxon>Entelegynae</taxon>
        <taxon>Araneoidea</taxon>
        <taxon>Araneidae</taxon>
        <taxon>Caerostris</taxon>
    </lineage>
</organism>
<evidence type="ECO:0000313" key="2">
    <source>
        <dbReference type="Proteomes" id="UP001054945"/>
    </source>
</evidence>
<keyword evidence="2" id="KW-1185">Reference proteome</keyword>
<proteinExistence type="predicted"/>
<dbReference type="PANTHER" id="PTHR10559:SF18">
    <property type="entry name" value="TRANSCOBALAMIN II"/>
    <property type="match status" value="1"/>
</dbReference>
<dbReference type="EMBL" id="BPLR01007354">
    <property type="protein sequence ID" value="GIY16245.1"/>
    <property type="molecule type" value="Genomic_DNA"/>
</dbReference>
<protein>
    <submittedName>
        <fullName evidence="1">Uncharacterized protein</fullName>
    </submittedName>
</protein>
<reference evidence="1 2" key="1">
    <citation type="submission" date="2021-06" db="EMBL/GenBank/DDBJ databases">
        <title>Caerostris extrusa draft genome.</title>
        <authorList>
            <person name="Kono N."/>
            <person name="Arakawa K."/>
        </authorList>
    </citation>
    <scope>NUCLEOTIDE SEQUENCE [LARGE SCALE GENOMIC DNA]</scope>
</reference>
<dbReference type="GO" id="GO:0005615">
    <property type="term" value="C:extracellular space"/>
    <property type="evidence" value="ECO:0007669"/>
    <property type="project" value="TreeGrafter"/>
</dbReference>
<name>A0AAV4R3D9_CAEEX</name>
<dbReference type="GO" id="GO:0031419">
    <property type="term" value="F:cobalamin binding"/>
    <property type="evidence" value="ECO:0007669"/>
    <property type="project" value="TreeGrafter"/>
</dbReference>
<dbReference type="GO" id="GO:0015889">
    <property type="term" value="P:cobalamin transport"/>
    <property type="evidence" value="ECO:0007669"/>
    <property type="project" value="TreeGrafter"/>
</dbReference>
<evidence type="ECO:0000313" key="1">
    <source>
        <dbReference type="EMBL" id="GIY16245.1"/>
    </source>
</evidence>
<sequence>MPDLFLILRSEPIEVLKNKKRRRIYLLYSLNYGFPVEVTQSIQMRVAEGTKFLDVMRLAQEINPKFRFKLDENHNDPVVYSIGGVPNDAERGLFWTLHVSSNTRRSQSDFSRFIPYTENIKQLVPHENDEMVFWMKPL</sequence>
<dbReference type="Proteomes" id="UP001054945">
    <property type="component" value="Unassembled WGS sequence"/>
</dbReference>
<dbReference type="AlphaFoldDB" id="A0AAV4R3D9"/>
<dbReference type="PANTHER" id="PTHR10559">
    <property type="entry name" value="TRANSCOBALAMIN-1/GASTRIC INTRINSIC FACTOR"/>
    <property type="match status" value="1"/>
</dbReference>
<accession>A0AAV4R3D9</accession>
<dbReference type="Gene3D" id="2.170.130.30">
    <property type="match status" value="1"/>
</dbReference>
<comment type="caution">
    <text evidence="1">The sequence shown here is derived from an EMBL/GenBank/DDBJ whole genome shotgun (WGS) entry which is preliminary data.</text>
</comment>
<gene>
    <name evidence="1" type="primary">AVEN_67601_1</name>
    <name evidence="1" type="ORF">CEXT_619781</name>
</gene>